<evidence type="ECO:0000256" key="1">
    <source>
        <dbReference type="ARBA" id="ARBA00004141"/>
    </source>
</evidence>
<evidence type="ECO:0000256" key="6">
    <source>
        <dbReference type="SAM" id="Phobius"/>
    </source>
</evidence>
<name>A0A382BH03_9ZZZZ</name>
<dbReference type="PANTHER" id="PTHR30618">
    <property type="entry name" value="NCS1 FAMILY PURINE/PYRIMIDINE TRANSPORTER"/>
    <property type="match status" value="1"/>
</dbReference>
<dbReference type="GO" id="GO:0015205">
    <property type="term" value="F:nucleobase transmembrane transporter activity"/>
    <property type="evidence" value="ECO:0007669"/>
    <property type="project" value="TreeGrafter"/>
</dbReference>
<feature type="non-terminal residue" evidence="7">
    <location>
        <position position="1"/>
    </location>
</feature>
<evidence type="ECO:0000256" key="3">
    <source>
        <dbReference type="ARBA" id="ARBA00022692"/>
    </source>
</evidence>
<dbReference type="InterPro" id="IPR001248">
    <property type="entry name" value="Pur-cyt_permease"/>
</dbReference>
<protein>
    <recommendedName>
        <fullName evidence="8">Allantoin permease</fullName>
    </recommendedName>
</protein>
<dbReference type="InterPro" id="IPR045225">
    <property type="entry name" value="Uracil/uridine/allantoin_perm"/>
</dbReference>
<feature type="transmembrane region" description="Helical" evidence="6">
    <location>
        <begin position="88"/>
        <end position="110"/>
    </location>
</feature>
<comment type="subcellular location">
    <subcellularLocation>
        <location evidence="1">Membrane</location>
        <topology evidence="1">Multi-pass membrane protein</topology>
    </subcellularLocation>
</comment>
<proteinExistence type="inferred from homology"/>
<comment type="similarity">
    <text evidence="2">Belongs to the purine-cytosine permease (2.A.39) family.</text>
</comment>
<keyword evidence="4 6" id="KW-1133">Transmembrane helix</keyword>
<evidence type="ECO:0008006" key="8">
    <source>
        <dbReference type="Google" id="ProtNLM"/>
    </source>
</evidence>
<feature type="transmembrane region" description="Helical" evidence="6">
    <location>
        <begin position="46"/>
        <end position="68"/>
    </location>
</feature>
<feature type="transmembrane region" description="Helical" evidence="6">
    <location>
        <begin position="134"/>
        <end position="155"/>
    </location>
</feature>
<dbReference type="Pfam" id="PF02133">
    <property type="entry name" value="Transp_cyt_pur"/>
    <property type="match status" value="1"/>
</dbReference>
<dbReference type="AlphaFoldDB" id="A0A382BH03"/>
<evidence type="ECO:0000256" key="5">
    <source>
        <dbReference type="ARBA" id="ARBA00023136"/>
    </source>
</evidence>
<feature type="transmembrane region" description="Helical" evidence="6">
    <location>
        <begin position="277"/>
        <end position="297"/>
    </location>
</feature>
<evidence type="ECO:0000256" key="4">
    <source>
        <dbReference type="ARBA" id="ARBA00022989"/>
    </source>
</evidence>
<keyword evidence="3 6" id="KW-0812">Transmembrane</keyword>
<reference evidence="7" key="1">
    <citation type="submission" date="2018-05" db="EMBL/GenBank/DDBJ databases">
        <authorList>
            <person name="Lanie J.A."/>
            <person name="Ng W.-L."/>
            <person name="Kazmierczak K.M."/>
            <person name="Andrzejewski T.M."/>
            <person name="Davidsen T.M."/>
            <person name="Wayne K.J."/>
            <person name="Tettelin H."/>
            <person name="Glass J.I."/>
            <person name="Rusch D."/>
            <person name="Podicherti R."/>
            <person name="Tsui H.-C.T."/>
            <person name="Winkler M.E."/>
        </authorList>
    </citation>
    <scope>NUCLEOTIDE SEQUENCE</scope>
</reference>
<dbReference type="EMBL" id="UINC01029559">
    <property type="protein sequence ID" value="SVB12483.1"/>
    <property type="molecule type" value="Genomic_DNA"/>
</dbReference>
<accession>A0A382BH03</accession>
<keyword evidence="5 6" id="KW-0472">Membrane</keyword>
<feature type="transmembrane region" description="Helical" evidence="6">
    <location>
        <begin position="199"/>
        <end position="225"/>
    </location>
</feature>
<feature type="transmembrane region" description="Helical" evidence="6">
    <location>
        <begin position="245"/>
        <end position="271"/>
    </location>
</feature>
<dbReference type="PANTHER" id="PTHR30618:SF6">
    <property type="entry name" value="NCS1 FAMILY NUCLEOBASE:CATION SYMPORTER-1"/>
    <property type="match status" value="1"/>
</dbReference>
<gene>
    <name evidence="7" type="ORF">METZ01_LOCUS165337</name>
</gene>
<sequence>FINFSAMIVYFGLSLFLIIIISENYNDVSQSFKDLLIFENFFSKKNIIPIITIAGTIFAYFSIVIVNFGDFSRYVKNEKELNLGNLSLILNLIIFSLFSVLIVIGVDIILNKNLENMDRILTNPTDIIGKFDNIFLSIIVLFFILFASASTNLIANYVPSQNTLINFFPKKLTLKSSGIIIIIIGFLIGIYWVPLLSQIGILSFVDTVGSFFGPIFGIAIVDYYLIKKGKLVNKDIFSSISNSTYYYSGGWHIKAIYSLFIGFIFSVSTIWNVDLRFLQSFSWLIGALMSSITYYLLANR</sequence>
<dbReference type="Gene3D" id="1.10.4160.10">
    <property type="entry name" value="Hydantoin permease"/>
    <property type="match status" value="1"/>
</dbReference>
<evidence type="ECO:0000256" key="2">
    <source>
        <dbReference type="ARBA" id="ARBA00008974"/>
    </source>
</evidence>
<feature type="transmembrane region" description="Helical" evidence="6">
    <location>
        <begin position="176"/>
        <end position="193"/>
    </location>
</feature>
<evidence type="ECO:0000313" key="7">
    <source>
        <dbReference type="EMBL" id="SVB12483.1"/>
    </source>
</evidence>
<dbReference type="GO" id="GO:0005886">
    <property type="term" value="C:plasma membrane"/>
    <property type="evidence" value="ECO:0007669"/>
    <property type="project" value="TreeGrafter"/>
</dbReference>
<organism evidence="7">
    <name type="scientific">marine metagenome</name>
    <dbReference type="NCBI Taxonomy" id="408172"/>
    <lineage>
        <taxon>unclassified sequences</taxon>
        <taxon>metagenomes</taxon>
        <taxon>ecological metagenomes</taxon>
    </lineage>
</organism>
<feature type="transmembrane region" description="Helical" evidence="6">
    <location>
        <begin position="7"/>
        <end position="26"/>
    </location>
</feature>